<evidence type="ECO:0000313" key="5">
    <source>
        <dbReference type="Proteomes" id="UP000695022"/>
    </source>
</evidence>
<dbReference type="Gene3D" id="3.40.50.790">
    <property type="match status" value="1"/>
</dbReference>
<dbReference type="PANTHER" id="PTHR36427">
    <property type="entry name" value="54S RIBOSOMAL PROTEIN L1, MITOCHONDRIAL"/>
    <property type="match status" value="1"/>
</dbReference>
<protein>
    <submittedName>
        <fullName evidence="6">39S ribosomal protein L1, mitochondrial-like</fullName>
    </submittedName>
</protein>
<evidence type="ECO:0000256" key="2">
    <source>
        <dbReference type="ARBA" id="ARBA00022980"/>
    </source>
</evidence>
<comment type="similarity">
    <text evidence="1">Belongs to the universal ribosomal protein uL1 family.</text>
</comment>
<dbReference type="InterPro" id="IPR016095">
    <property type="entry name" value="Ribosomal_uL1_3-a/b-sand"/>
</dbReference>
<sequence length="362" mass="40652">MAAPAKPGLIVLAQLSRLRLQTSPCVGTSFVQLRNYAARKGKRAAVQKAKRAMAKTEEKKEWKPKRLLMKDEAFMGERPQATAEWLARRPTDDVYLRAFYPPPRLSVPDAVARLADVNAPEMYDNMDGYLYLKLHLDMRMEKKNKFLDAFKRTVMMPNYFEVKEEKTVLVLCKSLADQTKARDLGATLVGGTEIIKQLEKGKLDKGDYNTIIASNDIIPDLIVIRGYLRKQFPNTRNDSLGSDVGVMVHNYLNGVTMQAEKPAGVHSYANIVVPVGRLNMNPEELEANVKNMINQAMSHKPNRAFSDKFITRSLLTVPPGKENFDLNTESYIEAPKKSNKKDKQADAGEEEGAEESKMAATN</sequence>
<dbReference type="Proteomes" id="UP000695022">
    <property type="component" value="Unplaced"/>
</dbReference>
<dbReference type="GeneID" id="106816603"/>
<evidence type="ECO:0000313" key="6">
    <source>
        <dbReference type="RefSeq" id="XP_014676708.1"/>
    </source>
</evidence>
<evidence type="ECO:0000256" key="1">
    <source>
        <dbReference type="ARBA" id="ARBA00010531"/>
    </source>
</evidence>
<evidence type="ECO:0000256" key="3">
    <source>
        <dbReference type="ARBA" id="ARBA00023274"/>
    </source>
</evidence>
<dbReference type="InterPro" id="IPR023674">
    <property type="entry name" value="Ribosomal_uL1-like"/>
</dbReference>
<reference evidence="6" key="1">
    <citation type="submission" date="2025-08" db="UniProtKB">
        <authorList>
            <consortium name="RefSeq"/>
        </authorList>
    </citation>
    <scope>IDENTIFICATION</scope>
</reference>
<keyword evidence="5" id="KW-1185">Reference proteome</keyword>
<gene>
    <name evidence="6" type="primary">LOC106816603</name>
</gene>
<dbReference type="RefSeq" id="XP_014676708.1">
    <property type="nucleotide sequence ID" value="XM_014821222.1"/>
</dbReference>
<evidence type="ECO:0000256" key="4">
    <source>
        <dbReference type="SAM" id="MobiDB-lite"/>
    </source>
</evidence>
<keyword evidence="3" id="KW-0687">Ribonucleoprotein</keyword>
<dbReference type="PANTHER" id="PTHR36427:SF3">
    <property type="entry name" value="LARGE RIBOSOMAL SUBUNIT PROTEIN UL1M"/>
    <property type="match status" value="1"/>
</dbReference>
<dbReference type="InterPro" id="IPR028364">
    <property type="entry name" value="Ribosomal_uL1/biogenesis"/>
</dbReference>
<dbReference type="SUPFAM" id="SSF56808">
    <property type="entry name" value="Ribosomal protein L1"/>
    <property type="match status" value="1"/>
</dbReference>
<keyword evidence="2" id="KW-0689">Ribosomal protein</keyword>
<organism evidence="5 6">
    <name type="scientific">Priapulus caudatus</name>
    <name type="common">Priapulid worm</name>
    <dbReference type="NCBI Taxonomy" id="37621"/>
    <lineage>
        <taxon>Eukaryota</taxon>
        <taxon>Metazoa</taxon>
        <taxon>Ecdysozoa</taxon>
        <taxon>Scalidophora</taxon>
        <taxon>Priapulida</taxon>
        <taxon>Priapulimorpha</taxon>
        <taxon>Priapulimorphida</taxon>
        <taxon>Priapulidae</taxon>
        <taxon>Priapulus</taxon>
    </lineage>
</organism>
<name>A0ABM1EWY7_PRICU</name>
<dbReference type="Pfam" id="PF00687">
    <property type="entry name" value="Ribosomal_L1"/>
    <property type="match status" value="1"/>
</dbReference>
<dbReference type="Gene3D" id="3.30.190.20">
    <property type="match status" value="1"/>
</dbReference>
<feature type="region of interest" description="Disordered" evidence="4">
    <location>
        <begin position="321"/>
        <end position="362"/>
    </location>
</feature>
<proteinExistence type="inferred from homology"/>
<accession>A0ABM1EWY7</accession>